<protein>
    <submittedName>
        <fullName evidence="1">Uncharacterized protein</fullName>
    </submittedName>
</protein>
<proteinExistence type="predicted"/>
<gene>
    <name evidence="1" type="primary">ORF3546</name>
</gene>
<organism evidence="1">
    <name type="scientific">Arion vulgaris</name>
    <dbReference type="NCBI Taxonomy" id="1028688"/>
    <lineage>
        <taxon>Eukaryota</taxon>
        <taxon>Metazoa</taxon>
        <taxon>Spiralia</taxon>
        <taxon>Lophotrochozoa</taxon>
        <taxon>Mollusca</taxon>
        <taxon>Gastropoda</taxon>
        <taxon>Heterobranchia</taxon>
        <taxon>Euthyneura</taxon>
        <taxon>Panpulmonata</taxon>
        <taxon>Eupulmonata</taxon>
        <taxon>Stylommatophora</taxon>
        <taxon>Helicina</taxon>
        <taxon>Arionoidea</taxon>
        <taxon>Arionidae</taxon>
        <taxon>Arion</taxon>
    </lineage>
</organism>
<evidence type="ECO:0000313" key="1">
    <source>
        <dbReference type="EMBL" id="CEK48285.1"/>
    </source>
</evidence>
<sequence>MYDYLKYRISLGELIIRISGGSLLDRRELLLDRRESGENTYCIHTHIQYHLERALI</sequence>
<accession>A0A0B6XYA7</accession>
<reference evidence="1" key="1">
    <citation type="submission" date="2014-12" db="EMBL/GenBank/DDBJ databases">
        <title>Insight into the proteome of Arion vulgaris.</title>
        <authorList>
            <person name="Aradska J."/>
            <person name="Bulat T."/>
            <person name="Smidak R."/>
            <person name="Sarate P."/>
            <person name="Gangsoo J."/>
            <person name="Sialana F."/>
            <person name="Bilban M."/>
            <person name="Lubec G."/>
        </authorList>
    </citation>
    <scope>NUCLEOTIDE SEQUENCE</scope>
    <source>
        <tissue evidence="1">Skin</tissue>
    </source>
</reference>
<feature type="non-terminal residue" evidence="1">
    <location>
        <position position="56"/>
    </location>
</feature>
<dbReference type="AlphaFoldDB" id="A0A0B6XYA7"/>
<name>A0A0B6XYA7_9EUPU</name>
<dbReference type="EMBL" id="HACG01001420">
    <property type="protein sequence ID" value="CEK48285.1"/>
    <property type="molecule type" value="Transcribed_RNA"/>
</dbReference>